<dbReference type="PANTHER" id="PTHR12526">
    <property type="entry name" value="GLYCOSYLTRANSFERASE"/>
    <property type="match status" value="1"/>
</dbReference>
<dbReference type="Gene3D" id="3.40.50.2000">
    <property type="entry name" value="Glycogen Phosphorylase B"/>
    <property type="match status" value="2"/>
</dbReference>
<dbReference type="Pfam" id="PF00534">
    <property type="entry name" value="Glycos_transf_1"/>
    <property type="match status" value="1"/>
</dbReference>
<evidence type="ECO:0000313" key="3">
    <source>
        <dbReference type="EMBL" id="MFD3394675.1"/>
    </source>
</evidence>
<organism evidence="3 4">
    <name type="scientific">Aquirufa avitistagni</name>
    <dbReference type="NCBI Taxonomy" id="3104728"/>
    <lineage>
        <taxon>Bacteria</taxon>
        <taxon>Pseudomonadati</taxon>
        <taxon>Bacteroidota</taxon>
        <taxon>Cytophagia</taxon>
        <taxon>Cytophagales</taxon>
        <taxon>Flectobacillaceae</taxon>
        <taxon>Aquirufa</taxon>
    </lineage>
</organism>
<sequence>MANKVLFVGHDANRAGAQLVLLHWIKAEAARGDKPYLLLARGGVLLKTYQKYAQVWVWEKGPSQFAKWVKKIPLLKREERINREPSIAEIKRLIARLQREKFDLILGNTVASLGLMQQLRPLNASFEAYIHELDFSLKMYASKEDMAFLRNDCRRVYAVSAQVQQVLQETYSVPLGNLAILPPIVELPKQQQDRGQEQRKALGIPANAPVVFGCGLAEWRKGTDIFVRVAKQLIAKHADLHMVWVGVGNEPFSADLKAEKANWDTENRLHLVPTQADPKPYFDMADLFFLSSREDPFPLVMLEAGYAATPIIGFKGAGGVNDFLAAHPELLVEYTDEAHAANKIEMVLAWPLAERKALGLKLKEKALGYSATNFIQRFSELNEQ</sequence>
<dbReference type="RefSeq" id="WP_377983556.1">
    <property type="nucleotide sequence ID" value="NZ_JBBKXZ010000003.1"/>
</dbReference>
<dbReference type="InterPro" id="IPR028098">
    <property type="entry name" value="Glyco_trans_4-like_N"/>
</dbReference>
<feature type="domain" description="Glycosyl transferase family 1" evidence="1">
    <location>
        <begin position="196"/>
        <end position="353"/>
    </location>
</feature>
<keyword evidence="3" id="KW-0328">Glycosyltransferase</keyword>
<dbReference type="Pfam" id="PF13439">
    <property type="entry name" value="Glyco_transf_4"/>
    <property type="match status" value="1"/>
</dbReference>
<dbReference type="InterPro" id="IPR001296">
    <property type="entry name" value="Glyco_trans_1"/>
</dbReference>
<evidence type="ECO:0000259" key="1">
    <source>
        <dbReference type="Pfam" id="PF00534"/>
    </source>
</evidence>
<dbReference type="EC" id="2.4.-.-" evidence="3"/>
<dbReference type="PANTHER" id="PTHR12526:SF630">
    <property type="entry name" value="GLYCOSYLTRANSFERASE"/>
    <property type="match status" value="1"/>
</dbReference>
<reference evidence="3 4" key="1">
    <citation type="submission" date="2024-03" db="EMBL/GenBank/DDBJ databases">
        <title>Aquirufa genome sequencing.</title>
        <authorList>
            <person name="Pitt A."/>
            <person name="Hahn M.W."/>
        </authorList>
    </citation>
    <scope>NUCLEOTIDE SEQUENCE [LARGE SCALE GENOMIC DNA]</scope>
    <source>
        <strain evidence="3 4">OSTEICH-129V</strain>
    </source>
</reference>
<keyword evidence="3" id="KW-0808">Transferase</keyword>
<keyword evidence="4" id="KW-1185">Reference proteome</keyword>
<dbReference type="EMBL" id="JBBKXZ010000003">
    <property type="protein sequence ID" value="MFD3394675.1"/>
    <property type="molecule type" value="Genomic_DNA"/>
</dbReference>
<name>A0ABW6DIB1_9BACT</name>
<dbReference type="Proteomes" id="UP001598138">
    <property type="component" value="Unassembled WGS sequence"/>
</dbReference>
<gene>
    <name evidence="3" type="ORF">U0R10_08580</name>
</gene>
<protein>
    <submittedName>
        <fullName evidence="3">Glycosyltransferase</fullName>
        <ecNumber evidence="3">2.4.-.-</ecNumber>
    </submittedName>
</protein>
<evidence type="ECO:0000259" key="2">
    <source>
        <dbReference type="Pfam" id="PF13439"/>
    </source>
</evidence>
<evidence type="ECO:0000313" key="4">
    <source>
        <dbReference type="Proteomes" id="UP001598138"/>
    </source>
</evidence>
<feature type="domain" description="Glycosyltransferase subfamily 4-like N-terminal" evidence="2">
    <location>
        <begin position="16"/>
        <end position="186"/>
    </location>
</feature>
<dbReference type="SUPFAM" id="SSF53756">
    <property type="entry name" value="UDP-Glycosyltransferase/glycogen phosphorylase"/>
    <property type="match status" value="1"/>
</dbReference>
<accession>A0ABW6DIB1</accession>
<comment type="caution">
    <text evidence="3">The sequence shown here is derived from an EMBL/GenBank/DDBJ whole genome shotgun (WGS) entry which is preliminary data.</text>
</comment>
<dbReference type="GO" id="GO:0016757">
    <property type="term" value="F:glycosyltransferase activity"/>
    <property type="evidence" value="ECO:0007669"/>
    <property type="project" value="UniProtKB-KW"/>
</dbReference>
<proteinExistence type="predicted"/>